<evidence type="ECO:0000313" key="7">
    <source>
        <dbReference type="Proteomes" id="UP000564573"/>
    </source>
</evidence>
<dbReference type="CDD" id="cd00995">
    <property type="entry name" value="PBP2_NikA_DppA_OppA_like"/>
    <property type="match status" value="1"/>
</dbReference>
<reference evidence="6 7" key="1">
    <citation type="submission" date="2020-08" db="EMBL/GenBank/DDBJ databases">
        <title>Sequencing the genomes of 1000 actinobacteria strains.</title>
        <authorList>
            <person name="Klenk H.-P."/>
        </authorList>
    </citation>
    <scope>NUCLEOTIDE SEQUENCE [LARGE SCALE GENOMIC DNA]</scope>
    <source>
        <strain evidence="6 7">DSM 45267</strain>
    </source>
</reference>
<feature type="chain" id="PRO_5038669280" evidence="4">
    <location>
        <begin position="19"/>
        <end position="510"/>
    </location>
</feature>
<keyword evidence="7" id="KW-1185">Reference proteome</keyword>
<dbReference type="Proteomes" id="UP000564573">
    <property type="component" value="Unassembled WGS sequence"/>
</dbReference>
<comment type="caution">
    <text evidence="6">The sequence shown here is derived from an EMBL/GenBank/DDBJ whole genome shotgun (WGS) entry which is preliminary data.</text>
</comment>
<dbReference type="InterPro" id="IPR039424">
    <property type="entry name" value="SBP_5"/>
</dbReference>
<evidence type="ECO:0000256" key="1">
    <source>
        <dbReference type="ARBA" id="ARBA00005695"/>
    </source>
</evidence>
<dbReference type="Pfam" id="PF00496">
    <property type="entry name" value="SBP_bac_5"/>
    <property type="match status" value="1"/>
</dbReference>
<dbReference type="GO" id="GO:0015833">
    <property type="term" value="P:peptide transport"/>
    <property type="evidence" value="ECO:0007669"/>
    <property type="project" value="TreeGrafter"/>
</dbReference>
<sequence>MKTTAVVLAGLLTLTACGGGGAGAGVGPSGDPVQGGSARILIQDDPRSLDPAMLSNEAAFTASVGNALYGQLIVNDQDTGEISYLLAQDLTSKDAGETFTLTLKEGLEYSDGSPLTADDVKFNWEHIADPAAASSYAGNAREIESLKAVDDRTLTIKLRNPNTQFASEIYETSLNWIAKPETIQAGPEEINSRPIGAGPFVLTEWRRQDAMVFSRNKSYFDKPRPYLDTLEIGMVQDEEQRLNTVVSGGADLAQETQFPAISGAEQQGLQVARTSMGGGVALVLNNDKAPFDDVRARKALSYGLDLNLINDAVNDGTGTVPNTLFPKNSPFFQDIPLHRHDPDRAQALLDELAAEGKPLDFTMTIYSSPAAQRLAQSMQTQLSALKGVTMKTRAIEIAETGQVLAAGDFDILTSSIPDTALWLRLRGEAGNNYSGVDDPQLNQALDAARRATDQDEVAAKYKTVQQRLSELTPVIFYTGLAMAAYGNTDVGGIELYGKGSPRVDMLWTQP</sequence>
<dbReference type="PANTHER" id="PTHR30290:SF9">
    <property type="entry name" value="OLIGOPEPTIDE-BINDING PROTEIN APPA"/>
    <property type="match status" value="1"/>
</dbReference>
<dbReference type="GO" id="GO:0043190">
    <property type="term" value="C:ATP-binding cassette (ABC) transporter complex"/>
    <property type="evidence" value="ECO:0007669"/>
    <property type="project" value="InterPro"/>
</dbReference>
<dbReference type="InterPro" id="IPR030678">
    <property type="entry name" value="Peptide/Ni-bd"/>
</dbReference>
<keyword evidence="2" id="KW-0813">Transport</keyword>
<dbReference type="EMBL" id="JACIBS010000005">
    <property type="protein sequence ID" value="MBB3665607.1"/>
    <property type="molecule type" value="Genomic_DNA"/>
</dbReference>
<proteinExistence type="inferred from homology"/>
<dbReference type="Gene3D" id="3.10.105.10">
    <property type="entry name" value="Dipeptide-binding Protein, Domain 3"/>
    <property type="match status" value="1"/>
</dbReference>
<dbReference type="Gene3D" id="3.40.190.10">
    <property type="entry name" value="Periplasmic binding protein-like II"/>
    <property type="match status" value="1"/>
</dbReference>
<evidence type="ECO:0000256" key="4">
    <source>
        <dbReference type="SAM" id="SignalP"/>
    </source>
</evidence>
<evidence type="ECO:0000259" key="5">
    <source>
        <dbReference type="Pfam" id="PF00496"/>
    </source>
</evidence>
<dbReference type="InterPro" id="IPR000914">
    <property type="entry name" value="SBP_5_dom"/>
</dbReference>
<dbReference type="PIRSF" id="PIRSF002741">
    <property type="entry name" value="MppA"/>
    <property type="match status" value="1"/>
</dbReference>
<dbReference type="AlphaFoldDB" id="A0A839XS89"/>
<dbReference type="RefSeq" id="WP_183786812.1">
    <property type="nucleotide sequence ID" value="NZ_JACIBS010000005.1"/>
</dbReference>
<accession>A0A839XS89</accession>
<dbReference type="SUPFAM" id="SSF53850">
    <property type="entry name" value="Periplasmic binding protein-like II"/>
    <property type="match status" value="1"/>
</dbReference>
<organism evidence="6 7">
    <name type="scientific">Prauserella sediminis</name>
    <dbReference type="NCBI Taxonomy" id="577680"/>
    <lineage>
        <taxon>Bacteria</taxon>
        <taxon>Bacillati</taxon>
        <taxon>Actinomycetota</taxon>
        <taxon>Actinomycetes</taxon>
        <taxon>Pseudonocardiales</taxon>
        <taxon>Pseudonocardiaceae</taxon>
        <taxon>Prauserella</taxon>
        <taxon>Prauserella salsuginis group</taxon>
    </lineage>
</organism>
<dbReference type="GO" id="GO:0042597">
    <property type="term" value="C:periplasmic space"/>
    <property type="evidence" value="ECO:0007669"/>
    <property type="project" value="UniProtKB-ARBA"/>
</dbReference>
<name>A0A839XS89_9PSEU</name>
<dbReference type="GO" id="GO:1904680">
    <property type="term" value="F:peptide transmembrane transporter activity"/>
    <property type="evidence" value="ECO:0007669"/>
    <property type="project" value="TreeGrafter"/>
</dbReference>
<keyword evidence="3 4" id="KW-0732">Signal</keyword>
<evidence type="ECO:0000256" key="2">
    <source>
        <dbReference type="ARBA" id="ARBA00022448"/>
    </source>
</evidence>
<protein>
    <submittedName>
        <fullName evidence="6">Peptide/nickel transport system substrate-binding protein</fullName>
    </submittedName>
</protein>
<evidence type="ECO:0000313" key="6">
    <source>
        <dbReference type="EMBL" id="MBB3665607.1"/>
    </source>
</evidence>
<comment type="similarity">
    <text evidence="1">Belongs to the bacterial solute-binding protein 5 family.</text>
</comment>
<feature type="domain" description="Solute-binding protein family 5" evidence="5">
    <location>
        <begin position="82"/>
        <end position="415"/>
    </location>
</feature>
<evidence type="ECO:0000256" key="3">
    <source>
        <dbReference type="ARBA" id="ARBA00022729"/>
    </source>
</evidence>
<feature type="signal peptide" evidence="4">
    <location>
        <begin position="1"/>
        <end position="18"/>
    </location>
</feature>
<dbReference type="PANTHER" id="PTHR30290">
    <property type="entry name" value="PERIPLASMIC BINDING COMPONENT OF ABC TRANSPORTER"/>
    <property type="match status" value="1"/>
</dbReference>
<dbReference type="PROSITE" id="PS51257">
    <property type="entry name" value="PROKAR_LIPOPROTEIN"/>
    <property type="match status" value="1"/>
</dbReference>
<gene>
    <name evidence="6" type="ORF">FB384_004565</name>
</gene>